<name>A0A1D2NLA4_ORCCI</name>
<dbReference type="EMBL" id="LJIJ01000011">
    <property type="protein sequence ID" value="ODN06058.1"/>
    <property type="molecule type" value="Genomic_DNA"/>
</dbReference>
<keyword evidence="1" id="KW-1133">Transmembrane helix</keyword>
<keyword evidence="1" id="KW-0812">Transmembrane</keyword>
<accession>A0A1D2NLA4</accession>
<feature type="transmembrane region" description="Helical" evidence="1">
    <location>
        <begin position="70"/>
        <end position="91"/>
    </location>
</feature>
<sequence length="234" mass="27367">MKLKRRSSYLIGFNGSDSLVIESFKDIIKLGRAQCLHLLQLFTCSESIGKMDFYRNFETYVARCTREARVWLRIFIVLLVISALPLTNGVINGKMKDKGLYVIQSVAEPRYVLTVAGDAIEKTRVEGELLSQVVTSKWINGEEQKWTVKSFGKHYYFLTPVEKKLNNVTYKIYMEDFPIPNIWELHGVEENKHWMIKMHRGKCLRLAGLESPLRQEKCDKKNEFQLWNFHLLNQ</sequence>
<dbReference type="SUPFAM" id="SSF50370">
    <property type="entry name" value="Ricin B-like lectins"/>
    <property type="match status" value="1"/>
</dbReference>
<evidence type="ECO:0000313" key="3">
    <source>
        <dbReference type="Proteomes" id="UP000094527"/>
    </source>
</evidence>
<comment type="caution">
    <text evidence="2">The sequence shown here is derived from an EMBL/GenBank/DDBJ whole genome shotgun (WGS) entry which is preliminary data.</text>
</comment>
<gene>
    <name evidence="2" type="ORF">Ocin01_00647</name>
</gene>
<keyword evidence="1" id="KW-0472">Membrane</keyword>
<reference evidence="2 3" key="1">
    <citation type="journal article" date="2016" name="Genome Biol. Evol.">
        <title>Gene Family Evolution Reflects Adaptation to Soil Environmental Stressors in the Genome of the Collembolan Orchesella cincta.</title>
        <authorList>
            <person name="Faddeeva-Vakhrusheva A."/>
            <person name="Derks M.F."/>
            <person name="Anvar S.Y."/>
            <person name="Agamennone V."/>
            <person name="Suring W."/>
            <person name="Smit S."/>
            <person name="van Straalen N.M."/>
            <person name="Roelofs D."/>
        </authorList>
    </citation>
    <scope>NUCLEOTIDE SEQUENCE [LARGE SCALE GENOMIC DNA]</scope>
    <source>
        <tissue evidence="2">Mixed pool</tissue>
    </source>
</reference>
<dbReference type="Gene3D" id="2.80.10.50">
    <property type="match status" value="1"/>
</dbReference>
<dbReference type="AlphaFoldDB" id="A0A1D2NLA4"/>
<dbReference type="CDD" id="cd00161">
    <property type="entry name" value="beta-trefoil_Ricin-like"/>
    <property type="match status" value="1"/>
</dbReference>
<dbReference type="InterPro" id="IPR035992">
    <property type="entry name" value="Ricin_B-like_lectins"/>
</dbReference>
<protein>
    <submittedName>
        <fullName evidence="2">Uncharacterized protein</fullName>
    </submittedName>
</protein>
<dbReference type="Proteomes" id="UP000094527">
    <property type="component" value="Unassembled WGS sequence"/>
</dbReference>
<proteinExistence type="predicted"/>
<evidence type="ECO:0000313" key="2">
    <source>
        <dbReference type="EMBL" id="ODN06058.1"/>
    </source>
</evidence>
<organism evidence="2 3">
    <name type="scientific">Orchesella cincta</name>
    <name type="common">Springtail</name>
    <name type="synonym">Podura cincta</name>
    <dbReference type="NCBI Taxonomy" id="48709"/>
    <lineage>
        <taxon>Eukaryota</taxon>
        <taxon>Metazoa</taxon>
        <taxon>Ecdysozoa</taxon>
        <taxon>Arthropoda</taxon>
        <taxon>Hexapoda</taxon>
        <taxon>Collembola</taxon>
        <taxon>Entomobryomorpha</taxon>
        <taxon>Entomobryoidea</taxon>
        <taxon>Orchesellidae</taxon>
        <taxon>Orchesellinae</taxon>
        <taxon>Orchesella</taxon>
    </lineage>
</organism>
<keyword evidence="3" id="KW-1185">Reference proteome</keyword>
<evidence type="ECO:0000256" key="1">
    <source>
        <dbReference type="SAM" id="Phobius"/>
    </source>
</evidence>